<dbReference type="AlphaFoldDB" id="A0ABD2VYD9"/>
<keyword evidence="1" id="KW-0472">Membrane</keyword>
<dbReference type="PANTHER" id="PTHR10974">
    <property type="entry name" value="FI08016P-RELATED"/>
    <property type="match status" value="1"/>
</dbReference>
<dbReference type="FunFam" id="3.40.720.10:FF:000017">
    <property type="entry name" value="Predicted protein"/>
    <property type="match status" value="1"/>
</dbReference>
<dbReference type="EMBL" id="JBJJXI010000153">
    <property type="protein sequence ID" value="KAL3385745.1"/>
    <property type="molecule type" value="Genomic_DNA"/>
</dbReference>
<dbReference type="PANTHER" id="PTHR10974:SF73">
    <property type="entry name" value="FI21235P1"/>
    <property type="match status" value="1"/>
</dbReference>
<dbReference type="CDD" id="cd16021">
    <property type="entry name" value="ALP_like"/>
    <property type="match status" value="1"/>
</dbReference>
<keyword evidence="1" id="KW-1133">Transmembrane helix</keyword>
<feature type="transmembrane region" description="Helical" evidence="1">
    <location>
        <begin position="12"/>
        <end position="29"/>
    </location>
</feature>
<gene>
    <name evidence="2" type="ORF">TKK_018788</name>
</gene>
<evidence type="ECO:0000313" key="3">
    <source>
        <dbReference type="Proteomes" id="UP001627154"/>
    </source>
</evidence>
<keyword evidence="1" id="KW-0812">Transmembrane</keyword>
<dbReference type="SUPFAM" id="SSF53649">
    <property type="entry name" value="Alkaline phosphatase-like"/>
    <property type="match status" value="1"/>
</dbReference>
<dbReference type="Pfam" id="PF02995">
    <property type="entry name" value="DUF229"/>
    <property type="match status" value="1"/>
</dbReference>
<dbReference type="Gene3D" id="3.40.720.10">
    <property type="entry name" value="Alkaline Phosphatase, subunit A"/>
    <property type="match status" value="1"/>
</dbReference>
<reference evidence="2 3" key="1">
    <citation type="journal article" date="2024" name="bioRxiv">
        <title>A reference genome for Trichogramma kaykai: A tiny desert-dwelling parasitoid wasp with competing sex-ratio distorters.</title>
        <authorList>
            <person name="Culotta J."/>
            <person name="Lindsey A.R."/>
        </authorList>
    </citation>
    <scope>NUCLEOTIDE SEQUENCE [LARGE SCALE GENOMIC DNA]</scope>
    <source>
        <strain evidence="2 3">KSX58</strain>
    </source>
</reference>
<accession>A0ABD2VYD9</accession>
<evidence type="ECO:0000313" key="2">
    <source>
        <dbReference type="EMBL" id="KAL3385745.1"/>
    </source>
</evidence>
<evidence type="ECO:0000256" key="1">
    <source>
        <dbReference type="SAM" id="Phobius"/>
    </source>
</evidence>
<sequence length="680" mass="77813">MRIASCYFRRSLIIAIGLVIVTLVALHVLRSEDPFASADDSNLEKLMRLSQLIKSSNNEQRYVRDGSPACKLPRLDISSPEIMQFIHEVPALQCSPEDWVKSDGPRLYIDEKAKSRHGEITCAINEILRIDDNNIELSPTQETTTDYVLRASDYAEVKCETETGKQWMSVLASVHDESDDDSIASDISWSKLPKRALPLNVLMFGFDSLSRQTFARKLPRSLRYLRRGLGGLVLEGYNIVGDGTPQALIPLLTGKIELELPETRKRMGDRANYVDVYPMIWRDYRAAGYRTGFMEDVAHIGTFTYRLKGFDRQPTDHYMRTYYLAASRYFSYFKNFCVGGVPRHSVMLNHIRAVFDRYKHQPKFVFGFHGELSHDSYNDIGAADDDLLGWLKGLKEAGHLNDTLLILMSDHGHRFAEIRNTLQGKQEERLPFFSFTFPAWFKQSHPQAYANFVWNTQRLTTPFDVHATLSHLLDFRGVKDGDLNDRGISLFDKIPIERTCADAFIEPHWCACLAWEEVSVERDAVKEASRYLVDFLNSYTDEHRDICAKLRLAEVLWAARLIPTKGILNFKKSQDKDGFVAELSAETPVTSELYQVKVRTSPGNGLFEASIAHRVEKNIFSTKVGVSFVFETNEAVLNYVFGFFFVLQITDISRINKYGSQARCVENSLFHLRKYCYCND</sequence>
<organism evidence="2 3">
    <name type="scientific">Trichogramma kaykai</name>
    <dbReference type="NCBI Taxonomy" id="54128"/>
    <lineage>
        <taxon>Eukaryota</taxon>
        <taxon>Metazoa</taxon>
        <taxon>Ecdysozoa</taxon>
        <taxon>Arthropoda</taxon>
        <taxon>Hexapoda</taxon>
        <taxon>Insecta</taxon>
        <taxon>Pterygota</taxon>
        <taxon>Neoptera</taxon>
        <taxon>Endopterygota</taxon>
        <taxon>Hymenoptera</taxon>
        <taxon>Apocrita</taxon>
        <taxon>Proctotrupomorpha</taxon>
        <taxon>Chalcidoidea</taxon>
        <taxon>Trichogrammatidae</taxon>
        <taxon>Trichogramma</taxon>
    </lineage>
</organism>
<proteinExistence type="predicted"/>
<comment type="caution">
    <text evidence="2">The sequence shown here is derived from an EMBL/GenBank/DDBJ whole genome shotgun (WGS) entry which is preliminary data.</text>
</comment>
<keyword evidence="3" id="KW-1185">Reference proteome</keyword>
<protein>
    <submittedName>
        <fullName evidence="2">Uncharacterized protein</fullName>
    </submittedName>
</protein>
<dbReference type="InterPro" id="IPR017850">
    <property type="entry name" value="Alkaline_phosphatase_core_sf"/>
</dbReference>
<name>A0ABD2VYD9_9HYME</name>
<dbReference type="Proteomes" id="UP001627154">
    <property type="component" value="Unassembled WGS sequence"/>
</dbReference>
<dbReference type="InterPro" id="IPR004245">
    <property type="entry name" value="DUF229"/>
</dbReference>